<dbReference type="SUPFAM" id="SSF56349">
    <property type="entry name" value="DNA breaking-rejoining enzymes"/>
    <property type="match status" value="1"/>
</dbReference>
<dbReference type="AlphaFoldDB" id="A0A6C2URM5"/>
<dbReference type="Pfam" id="PF00589">
    <property type="entry name" value="Phage_integrase"/>
    <property type="match status" value="1"/>
</dbReference>
<dbReference type="EMBL" id="CAAHFH010000003">
    <property type="protein sequence ID" value="VGO22982.1"/>
    <property type="molecule type" value="Genomic_DNA"/>
</dbReference>
<dbReference type="GO" id="GO:0006310">
    <property type="term" value="P:DNA recombination"/>
    <property type="evidence" value="ECO:0007669"/>
    <property type="project" value="UniProtKB-KW"/>
</dbReference>
<keyword evidence="4" id="KW-0233">DNA recombination</keyword>
<evidence type="ECO:0000256" key="3">
    <source>
        <dbReference type="ARBA" id="ARBA00023125"/>
    </source>
</evidence>
<evidence type="ECO:0000313" key="6">
    <source>
        <dbReference type="EMBL" id="VGO22982.1"/>
    </source>
</evidence>
<accession>A0A6C2URM5</accession>
<evidence type="ECO:0000256" key="4">
    <source>
        <dbReference type="ARBA" id="ARBA00023172"/>
    </source>
</evidence>
<dbReference type="NCBIfam" id="TIGR02249">
    <property type="entry name" value="integrase_gron"/>
    <property type="match status" value="1"/>
</dbReference>
<dbReference type="InterPro" id="IPR010998">
    <property type="entry name" value="Integrase_recombinase_N"/>
</dbReference>
<proteinExistence type="inferred from homology"/>
<keyword evidence="2" id="KW-0229">DNA integration</keyword>
<gene>
    <name evidence="6" type="primary">xerD_9</name>
    <name evidence="6" type="ORF">SCARR_05081</name>
</gene>
<dbReference type="GO" id="GO:0003677">
    <property type="term" value="F:DNA binding"/>
    <property type="evidence" value="ECO:0007669"/>
    <property type="project" value="UniProtKB-KW"/>
</dbReference>
<sequence length="425" mass="48809">MQYIDLKEFEDFLKLRNLVEEKYRSYYVGWVRRFLLSEFSAEELSGRDQVMCFADQLARDGSVEEWRQRQAAQAVKLYLNVYLPEANGHRPPLDAAPAVPAGEPLPAEAGETACRMRELLRIRHYAYRTEQTYLEWVARYFRYVSDQGLDWKATGSMRSFLSHLALRRNVASSTQNQAFSALMFLFKDTLKIEVPEVDAVRARRGKRLPVVLSVDEVKRLLNEVEGTKQLMLRLTYGGGLRVSETIRLRVQDLDFENDLLFVRSGKGDKDRATLLPDSLTADLKEHLKKVKDLHERDLKKGFGAVYLPGALDKKYPNAPREFKWQYVFPAKNLSVDPRSGKTRRHHVSEKVMQGALSKAVKAAEIYKHATVHTLRHSFATHLLMGGTNIREVQELLGHKSLETTMIYTHVVKEMSSKPKSPLDLL</sequence>
<dbReference type="InterPro" id="IPR004107">
    <property type="entry name" value="Integrase_SAM-like_N"/>
</dbReference>
<dbReference type="Proteomes" id="UP000346198">
    <property type="component" value="Unassembled WGS sequence"/>
</dbReference>
<dbReference type="Gene3D" id="1.10.443.10">
    <property type="entry name" value="Intergrase catalytic core"/>
    <property type="match status" value="1"/>
</dbReference>
<evidence type="ECO:0000256" key="2">
    <source>
        <dbReference type="ARBA" id="ARBA00022908"/>
    </source>
</evidence>
<organism evidence="6 7">
    <name type="scientific">Pontiella sulfatireligans</name>
    <dbReference type="NCBI Taxonomy" id="2750658"/>
    <lineage>
        <taxon>Bacteria</taxon>
        <taxon>Pseudomonadati</taxon>
        <taxon>Kiritimatiellota</taxon>
        <taxon>Kiritimatiellia</taxon>
        <taxon>Kiritimatiellales</taxon>
        <taxon>Pontiellaceae</taxon>
        <taxon>Pontiella</taxon>
    </lineage>
</organism>
<evidence type="ECO:0000259" key="5">
    <source>
        <dbReference type="PROSITE" id="PS51898"/>
    </source>
</evidence>
<dbReference type="RefSeq" id="WP_222846453.1">
    <property type="nucleotide sequence ID" value="NZ_CAAHFH010000003.1"/>
</dbReference>
<dbReference type="PANTHER" id="PTHR30349">
    <property type="entry name" value="PHAGE INTEGRASE-RELATED"/>
    <property type="match status" value="1"/>
</dbReference>
<dbReference type="Pfam" id="PF13495">
    <property type="entry name" value="Phage_int_SAM_4"/>
    <property type="match status" value="1"/>
</dbReference>
<dbReference type="InterPro" id="IPR011010">
    <property type="entry name" value="DNA_brk_join_enz"/>
</dbReference>
<feature type="domain" description="Tyr recombinase" evidence="5">
    <location>
        <begin position="207"/>
        <end position="420"/>
    </location>
</feature>
<name>A0A6C2URM5_9BACT</name>
<evidence type="ECO:0000313" key="7">
    <source>
        <dbReference type="Proteomes" id="UP000346198"/>
    </source>
</evidence>
<dbReference type="InterPro" id="IPR002104">
    <property type="entry name" value="Integrase_catalytic"/>
</dbReference>
<dbReference type="GO" id="GO:0015074">
    <property type="term" value="P:DNA integration"/>
    <property type="evidence" value="ECO:0007669"/>
    <property type="project" value="UniProtKB-KW"/>
</dbReference>
<protein>
    <submittedName>
        <fullName evidence="6">Tyrosine recombinase XerD</fullName>
    </submittedName>
</protein>
<dbReference type="PROSITE" id="PS51898">
    <property type="entry name" value="TYR_RECOMBINASE"/>
    <property type="match status" value="1"/>
</dbReference>
<dbReference type="Gene3D" id="1.10.150.130">
    <property type="match status" value="2"/>
</dbReference>
<dbReference type="PANTHER" id="PTHR30349:SF64">
    <property type="entry name" value="PROPHAGE INTEGRASE INTD-RELATED"/>
    <property type="match status" value="1"/>
</dbReference>
<dbReference type="InterPro" id="IPR050090">
    <property type="entry name" value="Tyrosine_recombinase_XerCD"/>
</dbReference>
<dbReference type="InterPro" id="IPR011946">
    <property type="entry name" value="Integrase_integron-type"/>
</dbReference>
<comment type="similarity">
    <text evidence="1">Belongs to the 'phage' integrase family.</text>
</comment>
<evidence type="ECO:0000256" key="1">
    <source>
        <dbReference type="ARBA" id="ARBA00008857"/>
    </source>
</evidence>
<keyword evidence="3" id="KW-0238">DNA-binding</keyword>
<keyword evidence="7" id="KW-1185">Reference proteome</keyword>
<reference evidence="6 7" key="1">
    <citation type="submission" date="2019-04" db="EMBL/GenBank/DDBJ databases">
        <authorList>
            <person name="Van Vliet M D."/>
        </authorList>
    </citation>
    <scope>NUCLEOTIDE SEQUENCE [LARGE SCALE GENOMIC DNA]</scope>
    <source>
        <strain evidence="6 7">F21</strain>
    </source>
</reference>
<dbReference type="InterPro" id="IPR013762">
    <property type="entry name" value="Integrase-like_cat_sf"/>
</dbReference>
<dbReference type="CDD" id="cd01193">
    <property type="entry name" value="INT_IntI_C"/>
    <property type="match status" value="1"/>
</dbReference>